<dbReference type="RefSeq" id="WP_121281356.1">
    <property type="nucleotide sequence ID" value="NZ_RBZV01000015.1"/>
</dbReference>
<keyword evidence="2" id="KW-1185">Reference proteome</keyword>
<dbReference type="EMBL" id="RBZV01000015">
    <property type="protein sequence ID" value="RKP43989.1"/>
    <property type="molecule type" value="Genomic_DNA"/>
</dbReference>
<evidence type="ECO:0000313" key="2">
    <source>
        <dbReference type="Proteomes" id="UP000280434"/>
    </source>
</evidence>
<dbReference type="Proteomes" id="UP000280434">
    <property type="component" value="Unassembled WGS sequence"/>
</dbReference>
<dbReference type="AlphaFoldDB" id="A0A494X7L1"/>
<sequence>MRDAENRSKDSGQFISLWELFGQIGQAETAIVYEAAGYLVSAPEADLTGINDIRSRDASGVILPLDMGARLQLLSQLRLFADQGTLFDADGTPNDDAQPLFERIGFYVEDIYPFLLRHDVAVVRPDEMDSDSRRFPDGRHVPGWIRAYDGKAWISHYRATTILIAGTSDAGVQSPAYDDVFWKWKAAVTDGVERTEIAATTISGKQMLLHTDIRSWCARHGYAWPLEAPAAELVAVAADETSAGGARASEPGITPRPLQQQAFQEQEILRVLAELGHDPLSLRKSPAGQPGVKAEVRKTLNWQGSTTFDKAWERLRRNKEIADAR</sequence>
<proteinExistence type="predicted"/>
<comment type="caution">
    <text evidence="1">The sequence shown here is derived from an EMBL/GenBank/DDBJ whole genome shotgun (WGS) entry which is preliminary data.</text>
</comment>
<reference evidence="1 2" key="1">
    <citation type="submission" date="2018-10" db="EMBL/GenBank/DDBJ databases">
        <title>Paraburkholderia sp. 7MK8-2, isolated from soil.</title>
        <authorList>
            <person name="Gao Z.-H."/>
            <person name="Qiu L.-H."/>
        </authorList>
    </citation>
    <scope>NUCLEOTIDE SEQUENCE [LARGE SCALE GENOMIC DNA]</scope>
    <source>
        <strain evidence="1 2">7MK8-2</strain>
    </source>
</reference>
<name>A0A494X7L1_9BURK</name>
<accession>A0A494X7L1</accession>
<protein>
    <submittedName>
        <fullName evidence="1">Uncharacterized protein</fullName>
    </submittedName>
</protein>
<organism evidence="1 2">
    <name type="scientific">Trinickia fusca</name>
    <dbReference type="NCBI Taxonomy" id="2419777"/>
    <lineage>
        <taxon>Bacteria</taxon>
        <taxon>Pseudomonadati</taxon>
        <taxon>Pseudomonadota</taxon>
        <taxon>Betaproteobacteria</taxon>
        <taxon>Burkholderiales</taxon>
        <taxon>Burkholderiaceae</taxon>
        <taxon>Trinickia</taxon>
    </lineage>
</organism>
<evidence type="ECO:0000313" key="1">
    <source>
        <dbReference type="EMBL" id="RKP43989.1"/>
    </source>
</evidence>
<dbReference type="OrthoDB" id="9084300at2"/>
<gene>
    <name evidence="1" type="ORF">D7S89_23945</name>
</gene>